<keyword evidence="5" id="KW-0547">Nucleotide-binding</keyword>
<dbReference type="InterPro" id="IPR003661">
    <property type="entry name" value="HisK_dim/P_dom"/>
</dbReference>
<keyword evidence="4" id="KW-0808">Transferase</keyword>
<feature type="coiled-coil region" evidence="9">
    <location>
        <begin position="165"/>
        <end position="209"/>
    </location>
</feature>
<evidence type="ECO:0000256" key="10">
    <source>
        <dbReference type="SAM" id="MobiDB-lite"/>
    </source>
</evidence>
<dbReference type="CDD" id="cd00075">
    <property type="entry name" value="HATPase"/>
    <property type="match status" value="1"/>
</dbReference>
<keyword evidence="6 12" id="KW-0418">Kinase</keyword>
<organism evidence="12 13">
    <name type="scientific">Dissulfurirhabdus thermomarina</name>
    <dbReference type="NCBI Taxonomy" id="1765737"/>
    <lineage>
        <taxon>Bacteria</taxon>
        <taxon>Deltaproteobacteria</taxon>
        <taxon>Dissulfurirhabdaceae</taxon>
        <taxon>Dissulfurirhabdus</taxon>
    </lineage>
</organism>
<dbReference type="Gene3D" id="3.30.565.10">
    <property type="entry name" value="Histidine kinase-like ATPase, C-terminal domain"/>
    <property type="match status" value="1"/>
</dbReference>
<dbReference type="SUPFAM" id="SSF55874">
    <property type="entry name" value="ATPase domain of HSP90 chaperone/DNA topoisomerase II/histidine kinase"/>
    <property type="match status" value="1"/>
</dbReference>
<dbReference type="GO" id="GO:0030295">
    <property type="term" value="F:protein kinase activator activity"/>
    <property type="evidence" value="ECO:0007669"/>
    <property type="project" value="TreeGrafter"/>
</dbReference>
<evidence type="ECO:0000259" key="11">
    <source>
        <dbReference type="PROSITE" id="PS50109"/>
    </source>
</evidence>
<evidence type="ECO:0000313" key="12">
    <source>
        <dbReference type="EMBL" id="NDY43168.1"/>
    </source>
</evidence>
<evidence type="ECO:0000256" key="1">
    <source>
        <dbReference type="ARBA" id="ARBA00000085"/>
    </source>
</evidence>
<feature type="domain" description="Histidine kinase" evidence="11">
    <location>
        <begin position="218"/>
        <end position="425"/>
    </location>
</feature>
<dbReference type="EC" id="2.7.13.3" evidence="2"/>
<evidence type="ECO:0000313" key="13">
    <source>
        <dbReference type="Proteomes" id="UP000469346"/>
    </source>
</evidence>
<dbReference type="GO" id="GO:0000156">
    <property type="term" value="F:phosphorelay response regulator activity"/>
    <property type="evidence" value="ECO:0007669"/>
    <property type="project" value="TreeGrafter"/>
</dbReference>
<dbReference type="SMART" id="SM00388">
    <property type="entry name" value="HisKA"/>
    <property type="match status" value="1"/>
</dbReference>
<dbReference type="EMBL" id="JAAGRR010000127">
    <property type="protein sequence ID" value="NDY43168.1"/>
    <property type="molecule type" value="Genomic_DNA"/>
</dbReference>
<keyword evidence="3" id="KW-0597">Phosphoprotein</keyword>
<evidence type="ECO:0000256" key="5">
    <source>
        <dbReference type="ARBA" id="ARBA00022741"/>
    </source>
</evidence>
<gene>
    <name evidence="12" type="ORF">G3N55_09985</name>
</gene>
<feature type="region of interest" description="Disordered" evidence="10">
    <location>
        <begin position="429"/>
        <end position="454"/>
    </location>
</feature>
<keyword evidence="13" id="KW-1185">Reference proteome</keyword>
<dbReference type="InterPro" id="IPR005467">
    <property type="entry name" value="His_kinase_dom"/>
</dbReference>
<dbReference type="PROSITE" id="PS50109">
    <property type="entry name" value="HIS_KIN"/>
    <property type="match status" value="1"/>
</dbReference>
<evidence type="ECO:0000256" key="4">
    <source>
        <dbReference type="ARBA" id="ARBA00022679"/>
    </source>
</evidence>
<evidence type="ECO:0000256" key="7">
    <source>
        <dbReference type="ARBA" id="ARBA00022840"/>
    </source>
</evidence>
<evidence type="ECO:0000256" key="8">
    <source>
        <dbReference type="ARBA" id="ARBA00023012"/>
    </source>
</evidence>
<dbReference type="InterPro" id="IPR003594">
    <property type="entry name" value="HATPase_dom"/>
</dbReference>
<dbReference type="Pfam" id="PF02518">
    <property type="entry name" value="HATPase_c"/>
    <property type="match status" value="1"/>
</dbReference>
<dbReference type="PANTHER" id="PTHR42878:SF7">
    <property type="entry name" value="SENSOR HISTIDINE KINASE GLRK"/>
    <property type="match status" value="1"/>
</dbReference>
<dbReference type="InterPro" id="IPR050351">
    <property type="entry name" value="BphY/WalK/GraS-like"/>
</dbReference>
<dbReference type="SMART" id="SM00387">
    <property type="entry name" value="HATPase_c"/>
    <property type="match status" value="1"/>
</dbReference>
<evidence type="ECO:0000256" key="3">
    <source>
        <dbReference type="ARBA" id="ARBA00022553"/>
    </source>
</evidence>
<dbReference type="CDD" id="cd00082">
    <property type="entry name" value="HisKA"/>
    <property type="match status" value="1"/>
</dbReference>
<reference evidence="12 13" key="1">
    <citation type="submission" date="2020-02" db="EMBL/GenBank/DDBJ databases">
        <title>Comparative genomics of sulfur disproportionating microorganisms.</title>
        <authorList>
            <person name="Ward L.M."/>
            <person name="Bertran E."/>
            <person name="Johnston D.T."/>
        </authorList>
    </citation>
    <scope>NUCLEOTIDE SEQUENCE [LARGE SCALE GENOMIC DNA]</scope>
    <source>
        <strain evidence="12 13">DSM 100025</strain>
    </source>
</reference>
<dbReference type="AlphaFoldDB" id="A0A6N9TQ45"/>
<dbReference type="PRINTS" id="PR00344">
    <property type="entry name" value="BCTRLSENSOR"/>
</dbReference>
<keyword evidence="8" id="KW-0902">Two-component regulatory system</keyword>
<dbReference type="GO" id="GO:0007234">
    <property type="term" value="P:osmosensory signaling via phosphorelay pathway"/>
    <property type="evidence" value="ECO:0007669"/>
    <property type="project" value="TreeGrafter"/>
</dbReference>
<name>A0A6N9TQ45_DISTH</name>
<protein>
    <recommendedName>
        <fullName evidence="2">histidine kinase</fullName>
        <ecNumber evidence="2">2.7.13.3</ecNumber>
    </recommendedName>
</protein>
<evidence type="ECO:0000256" key="9">
    <source>
        <dbReference type="SAM" id="Coils"/>
    </source>
</evidence>
<comment type="catalytic activity">
    <reaction evidence="1">
        <text>ATP + protein L-histidine = ADP + protein N-phospho-L-histidine.</text>
        <dbReference type="EC" id="2.7.13.3"/>
    </reaction>
</comment>
<accession>A0A6N9TQ45</accession>
<keyword evidence="9" id="KW-0175">Coiled coil</keyword>
<dbReference type="PANTHER" id="PTHR42878">
    <property type="entry name" value="TWO-COMPONENT HISTIDINE KINASE"/>
    <property type="match status" value="1"/>
</dbReference>
<dbReference type="InterPro" id="IPR036890">
    <property type="entry name" value="HATPase_C_sf"/>
</dbReference>
<dbReference type="Proteomes" id="UP000469346">
    <property type="component" value="Unassembled WGS sequence"/>
</dbReference>
<keyword evidence="7" id="KW-0067">ATP-binding</keyword>
<sequence length="454" mass="50000">MKDNRLHLLTLVVGQETDIPAIRGRAKWIAAAAGFGRRFAVQAAAAASELARFLFRHVDGGTFTLAFVEGPGGRGAGLEFTALGRRTCPALEGACPADFDELLKYPPFPGLKRVLDEVAIKGGYHGRPFLVRCRKWSPERAWADIEAAEPDIRRHLFADTRESYVENLRAKHEEVLRLLREKTLQNRELDRVNTELMQLARDLEALAHERSLAEVLLEIADRIRNPAVAIGGLAEALARSGEMAGPAGEKLKAILREARRLEEVVREFEALGRRRALYYRRLPLQDVVAAAMEALRPALERKGVRVEADLPDRPLPVRANRKVLMVAVLHLLRNALEASPPGKVIRVRVHRDRGRPLVEIADEGPGIPEEDRARIFDVAFTTKPGGTGLGLPMVRQIMMEHQGEIAIESAPGTGTRVILRFPARWREHPGAPAPEWVSGAPGEREAAGGPGSAG</sequence>
<evidence type="ECO:0000256" key="6">
    <source>
        <dbReference type="ARBA" id="ARBA00022777"/>
    </source>
</evidence>
<dbReference type="InterPro" id="IPR004358">
    <property type="entry name" value="Sig_transdc_His_kin-like_C"/>
</dbReference>
<dbReference type="GO" id="GO:0000155">
    <property type="term" value="F:phosphorelay sensor kinase activity"/>
    <property type="evidence" value="ECO:0007669"/>
    <property type="project" value="InterPro"/>
</dbReference>
<proteinExistence type="predicted"/>
<evidence type="ECO:0000256" key="2">
    <source>
        <dbReference type="ARBA" id="ARBA00012438"/>
    </source>
</evidence>
<dbReference type="RefSeq" id="WP_163299282.1">
    <property type="nucleotide sequence ID" value="NZ_JAAGRR010000127.1"/>
</dbReference>
<dbReference type="GO" id="GO:0005524">
    <property type="term" value="F:ATP binding"/>
    <property type="evidence" value="ECO:0007669"/>
    <property type="project" value="UniProtKB-KW"/>
</dbReference>
<comment type="caution">
    <text evidence="12">The sequence shown here is derived from an EMBL/GenBank/DDBJ whole genome shotgun (WGS) entry which is preliminary data.</text>
</comment>